<reference evidence="5" key="1">
    <citation type="submission" date="2018-09" db="EMBL/GenBank/DDBJ databases">
        <authorList>
            <person name="Livingstone P.G."/>
            <person name="Whitworth D.E."/>
        </authorList>
    </citation>
    <scope>NUCLEOTIDE SEQUENCE [LARGE SCALE GENOMIC DNA]</scope>
    <source>
        <strain evidence="5">AB047A</strain>
    </source>
</reference>
<dbReference type="Proteomes" id="UP000282656">
    <property type="component" value="Unassembled WGS sequence"/>
</dbReference>
<protein>
    <submittedName>
        <fullName evidence="4">Thiol reductase thioredoxin</fullName>
    </submittedName>
</protein>
<dbReference type="Pfam" id="PF00085">
    <property type="entry name" value="Thioredoxin"/>
    <property type="match status" value="1"/>
</dbReference>
<gene>
    <name evidence="4" type="ORF">D7X96_10450</name>
</gene>
<dbReference type="CDD" id="cd02947">
    <property type="entry name" value="TRX_family"/>
    <property type="match status" value="1"/>
</dbReference>
<feature type="domain" description="Thioredoxin" evidence="3">
    <location>
        <begin position="1"/>
        <end position="107"/>
    </location>
</feature>
<dbReference type="Gene3D" id="3.40.30.10">
    <property type="entry name" value="Glutaredoxin"/>
    <property type="match status" value="1"/>
</dbReference>
<dbReference type="PROSITE" id="PS51352">
    <property type="entry name" value="THIOREDOXIN_2"/>
    <property type="match status" value="1"/>
</dbReference>
<dbReference type="EMBL" id="RAWM01000020">
    <property type="protein sequence ID" value="RKH70802.1"/>
    <property type="molecule type" value="Genomic_DNA"/>
</dbReference>
<comment type="caution">
    <text evidence="4">The sequence shown here is derived from an EMBL/GenBank/DDBJ whole genome shotgun (WGS) entry which is preliminary data.</text>
</comment>
<keyword evidence="1" id="KW-0676">Redox-active center</keyword>
<dbReference type="InterPro" id="IPR013766">
    <property type="entry name" value="Thioredoxin_domain"/>
</dbReference>
<dbReference type="Gene3D" id="2.20.110.10">
    <property type="entry name" value="Histone H3 K4-specific methyltransferase SET7/9 N-terminal domain"/>
    <property type="match status" value="1"/>
</dbReference>
<dbReference type="PROSITE" id="PS00194">
    <property type="entry name" value="THIOREDOXIN_1"/>
    <property type="match status" value="1"/>
</dbReference>
<dbReference type="GO" id="GO:0006950">
    <property type="term" value="P:response to stress"/>
    <property type="evidence" value="ECO:0007669"/>
    <property type="project" value="UniProtKB-ARBA"/>
</dbReference>
<dbReference type="InterPro" id="IPR017937">
    <property type="entry name" value="Thioredoxin_CS"/>
</dbReference>
<dbReference type="PANTHER" id="PTHR10438">
    <property type="entry name" value="THIOREDOXIN"/>
    <property type="match status" value="1"/>
</dbReference>
<evidence type="ECO:0000256" key="1">
    <source>
        <dbReference type="ARBA" id="ARBA00023284"/>
    </source>
</evidence>
<organism evidence="4 5">
    <name type="scientific">Corallococcus interemptor</name>
    <dbReference type="NCBI Taxonomy" id="2316720"/>
    <lineage>
        <taxon>Bacteria</taxon>
        <taxon>Pseudomonadati</taxon>
        <taxon>Myxococcota</taxon>
        <taxon>Myxococcia</taxon>
        <taxon>Myxococcales</taxon>
        <taxon>Cystobacterineae</taxon>
        <taxon>Myxococcaceae</taxon>
        <taxon>Corallococcus</taxon>
    </lineage>
</organism>
<feature type="region of interest" description="Disordered" evidence="2">
    <location>
        <begin position="113"/>
        <end position="158"/>
    </location>
</feature>
<dbReference type="OrthoDB" id="5481772at2"/>
<dbReference type="PANTHER" id="PTHR10438:SF468">
    <property type="entry name" value="THIOREDOXIN-1-RELATED"/>
    <property type="match status" value="1"/>
</dbReference>
<evidence type="ECO:0000259" key="3">
    <source>
        <dbReference type="PROSITE" id="PS51352"/>
    </source>
</evidence>
<accession>A0A3A8R110</accession>
<dbReference type="InterPro" id="IPR050620">
    <property type="entry name" value="Thioredoxin_H-type-like"/>
</dbReference>
<evidence type="ECO:0000313" key="5">
    <source>
        <dbReference type="Proteomes" id="UP000282656"/>
    </source>
</evidence>
<dbReference type="Gene3D" id="1.25.40.10">
    <property type="entry name" value="Tetratricopeptide repeat domain"/>
    <property type="match status" value="1"/>
</dbReference>
<name>A0A3A8R110_9BACT</name>
<dbReference type="InterPro" id="IPR011990">
    <property type="entry name" value="TPR-like_helical_dom_sf"/>
</dbReference>
<dbReference type="SUPFAM" id="SSF82185">
    <property type="entry name" value="Histone H3 K4-specific methyltransferase SET7/9 N-terminal domain"/>
    <property type="match status" value="2"/>
</dbReference>
<dbReference type="SUPFAM" id="SSF52833">
    <property type="entry name" value="Thioredoxin-like"/>
    <property type="match status" value="1"/>
</dbReference>
<sequence length="767" mass="85627">MAGVPVELTPEDFEAVTQKPGMCVVDFWTSWCEPCHAFAPVFAEAATRFADITFARLDAETHESVAEPLGIDTYPTLVAYKDGLEVHRVSEALPADALDRMLTALRAVDVAEQKRRAENRERTEAGQPPPGIPEDATWDDGDGEWSSGPKDAKGLPHGTWRYWRADGTLCNECIMEHGRPHGPFKRFHEDGSVSQEGAFEQGQLHGPRTWIASESFTTERMHEGGVNARVRKTVMHYEHGAVRHVQHFNGQGQRVVPSTGEPYPTRPAHLPEDAELREDLNQWTKVTLNADGERHGLTRFWDVQGQLLWEAEFEDGRRHGRYWSRAEKTYADFRVHFEEGRAEGDLACGEWSLMDAQRAVVLKRDLGQAQDERTLARSMVFSNLARSAEGWRELAKVARAERRYREALLATARACATSLDVQPLKDGLEELTLPRTQDSAREVADDVVQGAGRSWAPMADALMRGGEAATILRAYAVLLDQTDRPRAALDFLHAAMLLAPERKANLFTRGLILLNLGVADQVRKDAEGLSSVEPDTAAFLATYARALFPRFDFWAGQEPPRCAYDGLPEKPAQSLEAIQQMVRRYATRLQAMRGALLQRFKPGASVSWLPPDLSGLLGDGPVELKQYELAGDDDDLVEVDETLDLEMGLADLTLMLRGDWSALSWLLWSCGETSFRMPTRVAPPADYGQAAGQASQRLWQSRDRKFRGNASTTKPGQGFLFEGVPLGDLHPNLVSIAERQYAETQAMFYWLNDPDHVSPWQSNLRGS</sequence>
<keyword evidence="5" id="KW-1185">Reference proteome</keyword>
<proteinExistence type="predicted"/>
<dbReference type="InterPro" id="IPR036249">
    <property type="entry name" value="Thioredoxin-like_sf"/>
</dbReference>
<dbReference type="SUPFAM" id="SSF48452">
    <property type="entry name" value="TPR-like"/>
    <property type="match status" value="1"/>
</dbReference>
<dbReference type="AlphaFoldDB" id="A0A3A8R110"/>
<evidence type="ECO:0000313" key="4">
    <source>
        <dbReference type="EMBL" id="RKH70802.1"/>
    </source>
</evidence>
<feature type="compositionally biased region" description="Basic and acidic residues" evidence="2">
    <location>
        <begin position="113"/>
        <end position="124"/>
    </location>
</feature>
<evidence type="ECO:0000256" key="2">
    <source>
        <dbReference type="SAM" id="MobiDB-lite"/>
    </source>
</evidence>